<dbReference type="Gene3D" id="3.40.50.620">
    <property type="entry name" value="HUPs"/>
    <property type="match status" value="1"/>
</dbReference>
<evidence type="ECO:0000256" key="1">
    <source>
        <dbReference type="ARBA" id="ARBA00008791"/>
    </source>
</evidence>
<accession>A0A8I1MY72</accession>
<dbReference type="AlphaFoldDB" id="A0A8I1MY72"/>
<dbReference type="PANTHER" id="PTHR31964:SF113">
    <property type="entry name" value="USPA DOMAIN-CONTAINING PROTEIN"/>
    <property type="match status" value="1"/>
</dbReference>
<dbReference type="Proteomes" id="UP000664800">
    <property type="component" value="Unassembled WGS sequence"/>
</dbReference>
<evidence type="ECO:0000313" key="4">
    <source>
        <dbReference type="Proteomes" id="UP000664800"/>
    </source>
</evidence>
<comment type="caution">
    <text evidence="3">The sequence shown here is derived from an EMBL/GenBank/DDBJ whole genome shotgun (WGS) entry which is preliminary data.</text>
</comment>
<dbReference type="InterPro" id="IPR006016">
    <property type="entry name" value="UspA"/>
</dbReference>
<protein>
    <submittedName>
        <fullName evidence="3">Universal stress protein</fullName>
    </submittedName>
</protein>
<reference evidence="3" key="1">
    <citation type="submission" date="2021-02" db="EMBL/GenBank/DDBJ databases">
        <title>Thiocyanate and organic carbon inputs drive convergent selection for specific autotrophic Afipia and Thiobacillus strains within complex microbiomes.</title>
        <authorList>
            <person name="Huddy R.J."/>
            <person name="Sachdeva R."/>
            <person name="Kadzinga F."/>
            <person name="Kantor R.S."/>
            <person name="Harrison S.T.L."/>
            <person name="Banfield J.F."/>
        </authorList>
    </citation>
    <scope>NUCLEOTIDE SEQUENCE</scope>
    <source>
        <strain evidence="3">SCN18_13_7_16_R3_B_64_19</strain>
    </source>
</reference>
<comment type="similarity">
    <text evidence="1">Belongs to the universal stress protein A family.</text>
</comment>
<dbReference type="InterPro" id="IPR006015">
    <property type="entry name" value="Universal_stress_UspA"/>
</dbReference>
<dbReference type="RefSeq" id="WP_276729634.1">
    <property type="nucleotide sequence ID" value="NZ_JAFKMR010000015.1"/>
</dbReference>
<organism evidence="3 4">
    <name type="scientific">Thiomonas arsenitoxydans (strain DSM 22701 / CIP 110005 / 3As)</name>
    <dbReference type="NCBI Taxonomy" id="426114"/>
    <lineage>
        <taxon>Bacteria</taxon>
        <taxon>Pseudomonadati</taxon>
        <taxon>Pseudomonadota</taxon>
        <taxon>Betaproteobacteria</taxon>
        <taxon>Burkholderiales</taxon>
        <taxon>Thiomonas</taxon>
    </lineage>
</organism>
<evidence type="ECO:0000259" key="2">
    <source>
        <dbReference type="Pfam" id="PF00582"/>
    </source>
</evidence>
<gene>
    <name evidence="3" type="ORF">J0I24_07550</name>
</gene>
<dbReference type="EMBL" id="JAFKMR010000015">
    <property type="protein sequence ID" value="MBN8744152.1"/>
    <property type="molecule type" value="Genomic_DNA"/>
</dbReference>
<evidence type="ECO:0000313" key="3">
    <source>
        <dbReference type="EMBL" id="MBN8744152.1"/>
    </source>
</evidence>
<dbReference type="InterPro" id="IPR014729">
    <property type="entry name" value="Rossmann-like_a/b/a_fold"/>
</dbReference>
<dbReference type="Pfam" id="PF00582">
    <property type="entry name" value="Usp"/>
    <property type="match status" value="1"/>
</dbReference>
<dbReference type="PRINTS" id="PR01438">
    <property type="entry name" value="UNVRSLSTRESS"/>
</dbReference>
<sequence length="141" mass="14974">MYIVLPVDGSTYTARAAQVLVQQVRQYKEPPRITLLTVALSIGTPLARAQLSKATLDAYYRDVSAQALAPAEGVLKQAGLAFESRFVVGDPAEQIASEVARLQPDLLIMGTHGHSALKGFVMGSVASKVVASTTVPVLLVR</sequence>
<name>A0A8I1MY72_THIA3</name>
<feature type="domain" description="UspA" evidence="2">
    <location>
        <begin position="3"/>
        <end position="141"/>
    </location>
</feature>
<dbReference type="SUPFAM" id="SSF52402">
    <property type="entry name" value="Adenine nucleotide alpha hydrolases-like"/>
    <property type="match status" value="1"/>
</dbReference>
<proteinExistence type="inferred from homology"/>
<dbReference type="CDD" id="cd00293">
    <property type="entry name" value="USP-like"/>
    <property type="match status" value="1"/>
</dbReference>
<dbReference type="PANTHER" id="PTHR31964">
    <property type="entry name" value="ADENINE NUCLEOTIDE ALPHA HYDROLASES-LIKE SUPERFAMILY PROTEIN"/>
    <property type="match status" value="1"/>
</dbReference>